<evidence type="ECO:0000313" key="3">
    <source>
        <dbReference type="EMBL" id="XBY45365.1"/>
    </source>
</evidence>
<dbReference type="PANTHER" id="PTHR46268:SF6">
    <property type="entry name" value="UNIVERSAL STRESS PROTEIN UP12"/>
    <property type="match status" value="1"/>
</dbReference>
<dbReference type="SUPFAM" id="SSF52402">
    <property type="entry name" value="Adenine nucleotide alpha hydrolases-like"/>
    <property type="match status" value="1"/>
</dbReference>
<dbReference type="EMBL" id="CP158568">
    <property type="protein sequence ID" value="XBY45365.1"/>
    <property type="molecule type" value="Genomic_DNA"/>
</dbReference>
<evidence type="ECO:0000259" key="2">
    <source>
        <dbReference type="Pfam" id="PF00582"/>
    </source>
</evidence>
<dbReference type="InterPro" id="IPR014729">
    <property type="entry name" value="Rossmann-like_a/b/a_fold"/>
</dbReference>
<gene>
    <name evidence="3" type="ORF">ABS361_03515</name>
</gene>
<dbReference type="AlphaFoldDB" id="A0AAU7XC55"/>
<reference evidence="3" key="1">
    <citation type="submission" date="2024-06" db="EMBL/GenBank/DDBJ databases">
        <title>Methylostella associata gen. nov., sp. nov., a novel Ancalomicrobiaceae-affiliated facultatively methylotrophic bacteria that feed on methanotrophs of the genus Methylococcus.</title>
        <authorList>
            <person name="Saltykova V."/>
            <person name="Danilova O.V."/>
            <person name="Oshkin I.Y."/>
            <person name="Belova S.E."/>
            <person name="Pimenov N.V."/>
            <person name="Dedysh S.N."/>
        </authorList>
    </citation>
    <scope>NUCLEOTIDE SEQUENCE</scope>
    <source>
        <strain evidence="3">S20</strain>
    </source>
</reference>
<dbReference type="PANTHER" id="PTHR46268">
    <property type="entry name" value="STRESS RESPONSE PROTEIN NHAX"/>
    <property type="match status" value="1"/>
</dbReference>
<accession>A0AAU7XC55</accession>
<protein>
    <submittedName>
        <fullName evidence="3">Universal stress protein</fullName>
    </submittedName>
</protein>
<proteinExistence type="inferred from homology"/>
<dbReference type="InterPro" id="IPR006016">
    <property type="entry name" value="UspA"/>
</dbReference>
<dbReference type="InterPro" id="IPR006015">
    <property type="entry name" value="Universal_stress_UspA"/>
</dbReference>
<evidence type="ECO:0000256" key="1">
    <source>
        <dbReference type="ARBA" id="ARBA00008791"/>
    </source>
</evidence>
<comment type="similarity">
    <text evidence="1">Belongs to the universal stress protein A family.</text>
</comment>
<dbReference type="CDD" id="cd00293">
    <property type="entry name" value="USP-like"/>
    <property type="match status" value="1"/>
</dbReference>
<sequence>MFKKVVVPVDPGEIEFARKAVENAVAMVVPGGEIRLVSVMVPMGGYVSEFLPADFEANLEKETDDRMKEIAKAIAHDGKAISTSLRMGSIYHEVLDEAQEFGADLIVISSHRPAMSTYLLGSNAAKIVRHALCSVLVLRD</sequence>
<dbReference type="PRINTS" id="PR01438">
    <property type="entry name" value="UNVRSLSTRESS"/>
</dbReference>
<dbReference type="KEGG" id="mflg:ABS361_03515"/>
<name>A0AAU7XC55_9HYPH</name>
<dbReference type="Gene3D" id="3.40.50.620">
    <property type="entry name" value="HUPs"/>
    <property type="match status" value="1"/>
</dbReference>
<dbReference type="RefSeq" id="WP_407050458.1">
    <property type="nucleotide sequence ID" value="NZ_CP158568.1"/>
</dbReference>
<dbReference type="Pfam" id="PF00582">
    <property type="entry name" value="Usp"/>
    <property type="match status" value="1"/>
</dbReference>
<organism evidence="3">
    <name type="scientific">Methyloraptor flagellatus</name>
    <dbReference type="NCBI Taxonomy" id="3162530"/>
    <lineage>
        <taxon>Bacteria</taxon>
        <taxon>Pseudomonadati</taxon>
        <taxon>Pseudomonadota</taxon>
        <taxon>Alphaproteobacteria</taxon>
        <taxon>Hyphomicrobiales</taxon>
        <taxon>Ancalomicrobiaceae</taxon>
        <taxon>Methyloraptor</taxon>
    </lineage>
</organism>
<feature type="domain" description="UspA" evidence="2">
    <location>
        <begin position="1"/>
        <end position="139"/>
    </location>
</feature>